<evidence type="ECO:0000313" key="2">
    <source>
        <dbReference type="EMBL" id="QOV47894.1"/>
    </source>
</evidence>
<proteinExistence type="predicted"/>
<sequence length="249" mass="26052">MRRLIERGRSGCRTGTASAAALGAALTLVLWGAPSASAGGPTSVLLVSQQSAEAAGLVHSDERYVQLDQLLGQAGAGDFTKPSEAHLAETRQVNITWLAHDVDPWRMHQVYADADSTAVWIHTATNLPNTTNGHWHRAQQPTALRTLLKELGVLGPLPDDAGREVVPPVPAAEPDSEPTGRDSTVDESTVAAQPSSASADEDSGWSWAIPGLAAGLALGAGGSLLIRRAAGRPEAGPPHEEPRQELIDL</sequence>
<dbReference type="Proteomes" id="UP000594008">
    <property type="component" value="Chromosome"/>
</dbReference>
<dbReference type="RefSeq" id="WP_189700994.1">
    <property type="nucleotide sequence ID" value="NZ_BMTA01000022.1"/>
</dbReference>
<keyword evidence="3" id="KW-1185">Reference proteome</keyword>
<organism evidence="2 3">
    <name type="scientific">Streptomyces chromofuscus</name>
    <dbReference type="NCBI Taxonomy" id="42881"/>
    <lineage>
        <taxon>Bacteria</taxon>
        <taxon>Bacillati</taxon>
        <taxon>Actinomycetota</taxon>
        <taxon>Actinomycetes</taxon>
        <taxon>Kitasatosporales</taxon>
        <taxon>Streptomycetaceae</taxon>
        <taxon>Streptomyces</taxon>
    </lineage>
</organism>
<feature type="region of interest" description="Disordered" evidence="1">
    <location>
        <begin position="158"/>
        <end position="205"/>
    </location>
</feature>
<feature type="region of interest" description="Disordered" evidence="1">
    <location>
        <begin position="229"/>
        <end position="249"/>
    </location>
</feature>
<dbReference type="KEGG" id="schf:IPT68_22150"/>
<evidence type="ECO:0000256" key="1">
    <source>
        <dbReference type="SAM" id="MobiDB-lite"/>
    </source>
</evidence>
<gene>
    <name evidence="2" type="ORF">IPT68_22150</name>
</gene>
<protein>
    <submittedName>
        <fullName evidence="2">Uncharacterized protein</fullName>
    </submittedName>
</protein>
<feature type="compositionally biased region" description="Basic and acidic residues" evidence="1">
    <location>
        <begin position="237"/>
        <end position="249"/>
    </location>
</feature>
<dbReference type="AlphaFoldDB" id="A0A7M2TI38"/>
<evidence type="ECO:0000313" key="3">
    <source>
        <dbReference type="Proteomes" id="UP000594008"/>
    </source>
</evidence>
<accession>A0A7M2TI38</accession>
<reference evidence="2 3" key="1">
    <citation type="submission" date="2020-10" db="EMBL/GenBank/DDBJ databases">
        <title>Streptomyces chromofuscus complate genome analysis.</title>
        <authorList>
            <person name="Anwar N."/>
        </authorList>
    </citation>
    <scope>NUCLEOTIDE SEQUENCE [LARGE SCALE GENOMIC DNA]</scope>
    <source>
        <strain evidence="2 3">DSM 40273</strain>
    </source>
</reference>
<dbReference type="EMBL" id="CP063374">
    <property type="protein sequence ID" value="QOV47894.1"/>
    <property type="molecule type" value="Genomic_DNA"/>
</dbReference>
<name>A0A7M2TI38_STRCW</name>
<feature type="compositionally biased region" description="Polar residues" evidence="1">
    <location>
        <begin position="186"/>
        <end position="198"/>
    </location>
</feature>